<evidence type="ECO:0000256" key="4">
    <source>
        <dbReference type="ARBA" id="ARBA00022679"/>
    </source>
</evidence>
<evidence type="ECO:0000256" key="3">
    <source>
        <dbReference type="ARBA" id="ARBA00022676"/>
    </source>
</evidence>
<keyword evidence="4" id="KW-0808">Transferase</keyword>
<reference evidence="12" key="2">
    <citation type="submission" date="2016-05" db="EMBL/GenBank/DDBJ databases">
        <title>Comparative analysis highlights variable genome content of wheat rusts and divergence of the mating loci.</title>
        <authorList>
            <person name="Cuomo C.A."/>
            <person name="Bakkeren G."/>
            <person name="Szabo L."/>
            <person name="Khalil H."/>
            <person name="Joly D."/>
            <person name="Goldberg J."/>
            <person name="Young S."/>
            <person name="Zeng Q."/>
            <person name="Fellers J."/>
        </authorList>
    </citation>
    <scope>NUCLEOTIDE SEQUENCE [LARGE SCALE GENOMIC DNA]</scope>
    <source>
        <strain evidence="12">1-1 BBBD Race 1</strain>
    </source>
</reference>
<sequence length="125" mass="14364">KDLDQIRPGEIDKRVQSTVTKYYDRNDNLLWEDKGDGNYKLVVESKDISDNLKKATVAIEDRDFFKHAGVFFADESSDRGFGGVPRKIKELILAIEIERMYDKDQILTLYLNESPYGGRRNGAES</sequence>
<reference evidence="13" key="4">
    <citation type="submission" date="2025-05" db="UniProtKB">
        <authorList>
            <consortium name="EnsemblFungi"/>
        </authorList>
    </citation>
    <scope>IDENTIFICATION</scope>
    <source>
        <strain evidence="13">isolate 1-1 / race 1 (BBBD)</strain>
    </source>
</reference>
<dbReference type="Proteomes" id="UP000005240">
    <property type="component" value="Unassembled WGS sequence"/>
</dbReference>
<dbReference type="PANTHER" id="PTHR32282">
    <property type="entry name" value="BINDING PROTEIN TRANSPEPTIDASE, PUTATIVE-RELATED"/>
    <property type="match status" value="1"/>
</dbReference>
<comment type="subcellular location">
    <subcellularLocation>
        <location evidence="1">Cell membrane</location>
    </subcellularLocation>
</comment>
<keyword evidence="14" id="KW-1185">Reference proteome</keyword>
<proteinExistence type="predicted"/>
<gene>
    <name evidence="12" type="ORF">PTTG_31159</name>
</gene>
<keyword evidence="2" id="KW-1003">Cell membrane</keyword>
<dbReference type="Pfam" id="PF00912">
    <property type="entry name" value="Transgly"/>
    <property type="match status" value="1"/>
</dbReference>
<evidence type="ECO:0000256" key="8">
    <source>
        <dbReference type="ARBA" id="ARBA00023316"/>
    </source>
</evidence>
<evidence type="ECO:0000256" key="7">
    <source>
        <dbReference type="ARBA" id="ARBA00023136"/>
    </source>
</evidence>
<comment type="catalytic activity">
    <reaction evidence="10">
        <text>[GlcNAc-(1-&gt;4)-Mur2Ac(oyl-L-Ala-gamma-D-Glu-L-Lys-D-Ala-D-Ala)](n)-di-trans,octa-cis-undecaprenyl diphosphate + beta-D-GlcNAc-(1-&gt;4)-Mur2Ac(oyl-L-Ala-gamma-D-Glu-L-Lys-D-Ala-D-Ala)-di-trans,octa-cis-undecaprenyl diphosphate = [GlcNAc-(1-&gt;4)-Mur2Ac(oyl-L-Ala-gamma-D-Glu-L-Lys-D-Ala-D-Ala)](n+1)-di-trans,octa-cis-undecaprenyl diphosphate + di-trans,octa-cis-undecaprenyl diphosphate + H(+)</text>
        <dbReference type="Rhea" id="RHEA:23708"/>
        <dbReference type="Rhea" id="RHEA-COMP:9602"/>
        <dbReference type="Rhea" id="RHEA-COMP:9603"/>
        <dbReference type="ChEBI" id="CHEBI:15378"/>
        <dbReference type="ChEBI" id="CHEBI:58405"/>
        <dbReference type="ChEBI" id="CHEBI:60033"/>
        <dbReference type="ChEBI" id="CHEBI:78435"/>
        <dbReference type="EC" id="2.4.99.28"/>
    </reaction>
</comment>
<dbReference type="VEuPathDB" id="FungiDB:PTTG_31159"/>
<feature type="domain" description="Glycosyl transferase family 51" evidence="11">
    <location>
        <begin position="84"/>
        <end position="124"/>
    </location>
</feature>
<dbReference type="GO" id="GO:0071555">
    <property type="term" value="P:cell wall organization"/>
    <property type="evidence" value="ECO:0007669"/>
    <property type="project" value="UniProtKB-KW"/>
</dbReference>
<dbReference type="InterPro" id="IPR050396">
    <property type="entry name" value="Glycosyltr_51/Transpeptidase"/>
</dbReference>
<dbReference type="GO" id="GO:0008955">
    <property type="term" value="F:peptidoglycan glycosyltransferase activity"/>
    <property type="evidence" value="ECO:0007669"/>
    <property type="project" value="UniProtKB-EC"/>
</dbReference>
<evidence type="ECO:0000256" key="6">
    <source>
        <dbReference type="ARBA" id="ARBA00022984"/>
    </source>
</evidence>
<evidence type="ECO:0000256" key="2">
    <source>
        <dbReference type="ARBA" id="ARBA00022475"/>
    </source>
</evidence>
<keyword evidence="7" id="KW-0472">Membrane</keyword>
<evidence type="ECO:0000256" key="10">
    <source>
        <dbReference type="ARBA" id="ARBA00049902"/>
    </source>
</evidence>
<protein>
    <recommendedName>
        <fullName evidence="9">peptidoglycan glycosyltransferase</fullName>
        <ecNumber evidence="9">2.4.99.28</ecNumber>
    </recommendedName>
</protein>
<keyword evidence="6" id="KW-0573">Peptidoglycan synthesis</keyword>
<dbReference type="Gene3D" id="1.10.3810.10">
    <property type="entry name" value="Biosynthetic peptidoglycan transglycosylase-like"/>
    <property type="match status" value="2"/>
</dbReference>
<feature type="non-terminal residue" evidence="12">
    <location>
        <position position="125"/>
    </location>
</feature>
<name>A0A180FW08_PUCT1</name>
<dbReference type="PANTHER" id="PTHR32282:SF11">
    <property type="entry name" value="PENICILLIN-BINDING PROTEIN 1B"/>
    <property type="match status" value="1"/>
</dbReference>
<dbReference type="AlphaFoldDB" id="A0A180FW08"/>
<dbReference type="InterPro" id="IPR001264">
    <property type="entry name" value="Glyco_trans_51"/>
</dbReference>
<evidence type="ECO:0000256" key="1">
    <source>
        <dbReference type="ARBA" id="ARBA00004236"/>
    </source>
</evidence>
<dbReference type="EnsemblFungi" id="PTTG_31159-t43_1">
    <property type="protein sequence ID" value="PTTG_31159-t43_1-p1"/>
    <property type="gene ID" value="PTTG_31159"/>
</dbReference>
<dbReference type="EC" id="2.4.99.28" evidence="9"/>
<evidence type="ECO:0000313" key="13">
    <source>
        <dbReference type="EnsemblFungi" id="PTTG_31159-t43_1-p1"/>
    </source>
</evidence>
<evidence type="ECO:0000313" key="14">
    <source>
        <dbReference type="Proteomes" id="UP000005240"/>
    </source>
</evidence>
<dbReference type="InterPro" id="IPR036950">
    <property type="entry name" value="PBP_transglycosylase"/>
</dbReference>
<feature type="non-terminal residue" evidence="12">
    <location>
        <position position="1"/>
    </location>
</feature>
<evidence type="ECO:0000313" key="12">
    <source>
        <dbReference type="EMBL" id="OAV84611.1"/>
    </source>
</evidence>
<dbReference type="EMBL" id="ADAS02014481">
    <property type="protein sequence ID" value="OAV84611.1"/>
    <property type="molecule type" value="Genomic_DNA"/>
</dbReference>
<keyword evidence="3" id="KW-0328">Glycosyltransferase</keyword>
<accession>A0A180FW08</accession>
<evidence type="ECO:0000256" key="5">
    <source>
        <dbReference type="ARBA" id="ARBA00022960"/>
    </source>
</evidence>
<dbReference type="InterPro" id="IPR023346">
    <property type="entry name" value="Lysozyme-like_dom_sf"/>
</dbReference>
<dbReference type="SUPFAM" id="SSF53955">
    <property type="entry name" value="Lysozyme-like"/>
    <property type="match status" value="1"/>
</dbReference>
<dbReference type="GO" id="GO:0005886">
    <property type="term" value="C:plasma membrane"/>
    <property type="evidence" value="ECO:0007669"/>
    <property type="project" value="UniProtKB-SubCell"/>
</dbReference>
<keyword evidence="5" id="KW-0133">Cell shape</keyword>
<reference evidence="12" key="1">
    <citation type="submission" date="2009-11" db="EMBL/GenBank/DDBJ databases">
        <authorList>
            <consortium name="The Broad Institute Genome Sequencing Platform"/>
            <person name="Ward D."/>
            <person name="Feldgarden M."/>
            <person name="Earl A."/>
            <person name="Young S.K."/>
            <person name="Zeng Q."/>
            <person name="Koehrsen M."/>
            <person name="Alvarado L."/>
            <person name="Berlin A."/>
            <person name="Bochicchio J."/>
            <person name="Borenstein D."/>
            <person name="Chapman S.B."/>
            <person name="Chen Z."/>
            <person name="Engels R."/>
            <person name="Freedman E."/>
            <person name="Gellesch M."/>
            <person name="Goldberg J."/>
            <person name="Griggs A."/>
            <person name="Gujja S."/>
            <person name="Heilman E."/>
            <person name="Heiman D."/>
            <person name="Hepburn T."/>
            <person name="Howarth C."/>
            <person name="Jen D."/>
            <person name="Larson L."/>
            <person name="Lewis B."/>
            <person name="Mehta T."/>
            <person name="Park D."/>
            <person name="Pearson M."/>
            <person name="Roberts A."/>
            <person name="Saif S."/>
            <person name="Shea T."/>
            <person name="Shenoy N."/>
            <person name="Sisk P."/>
            <person name="Stolte C."/>
            <person name="Sykes S."/>
            <person name="Thomson T."/>
            <person name="Walk T."/>
            <person name="White J."/>
            <person name="Yandava C."/>
            <person name="Izard J."/>
            <person name="Baranova O.V."/>
            <person name="Blanton J.M."/>
            <person name="Tanner A.C."/>
            <person name="Dewhirst F.E."/>
            <person name="Haas B."/>
            <person name="Nusbaum C."/>
            <person name="Birren B."/>
        </authorList>
    </citation>
    <scope>NUCLEOTIDE SEQUENCE [LARGE SCALE GENOMIC DNA]</scope>
    <source>
        <strain evidence="12">1-1 BBBD Race 1</strain>
    </source>
</reference>
<dbReference type="GO" id="GO:0008360">
    <property type="term" value="P:regulation of cell shape"/>
    <property type="evidence" value="ECO:0007669"/>
    <property type="project" value="UniProtKB-KW"/>
</dbReference>
<keyword evidence="8" id="KW-0961">Cell wall biogenesis/degradation</keyword>
<evidence type="ECO:0000259" key="11">
    <source>
        <dbReference type="Pfam" id="PF00912"/>
    </source>
</evidence>
<evidence type="ECO:0000256" key="9">
    <source>
        <dbReference type="ARBA" id="ARBA00044770"/>
    </source>
</evidence>
<reference evidence="13 14" key="3">
    <citation type="journal article" date="2017" name="G3 (Bethesda)">
        <title>Comparative analysis highlights variable genome content of wheat rusts and divergence of the mating loci.</title>
        <authorList>
            <person name="Cuomo C.A."/>
            <person name="Bakkeren G."/>
            <person name="Khalil H.B."/>
            <person name="Panwar V."/>
            <person name="Joly D."/>
            <person name="Linning R."/>
            <person name="Sakthikumar S."/>
            <person name="Song X."/>
            <person name="Adiconis X."/>
            <person name="Fan L."/>
            <person name="Goldberg J.M."/>
            <person name="Levin J.Z."/>
            <person name="Young S."/>
            <person name="Zeng Q."/>
            <person name="Anikster Y."/>
            <person name="Bruce M."/>
            <person name="Wang M."/>
            <person name="Yin C."/>
            <person name="McCallum B."/>
            <person name="Szabo L.J."/>
            <person name="Hulbert S."/>
            <person name="Chen X."/>
            <person name="Fellers J.P."/>
        </authorList>
    </citation>
    <scope>NUCLEOTIDE SEQUENCE</scope>
    <source>
        <strain evidence="13">isolate 1-1 / race 1 (BBBD)</strain>
        <strain evidence="14">Isolate 1-1 / race 1 (BBBD)</strain>
    </source>
</reference>
<organism evidence="12">
    <name type="scientific">Puccinia triticina (isolate 1-1 / race 1 (BBBD))</name>
    <name type="common">Brown leaf rust fungus</name>
    <dbReference type="NCBI Taxonomy" id="630390"/>
    <lineage>
        <taxon>Eukaryota</taxon>
        <taxon>Fungi</taxon>
        <taxon>Dikarya</taxon>
        <taxon>Basidiomycota</taxon>
        <taxon>Pucciniomycotina</taxon>
        <taxon>Pucciniomycetes</taxon>
        <taxon>Pucciniales</taxon>
        <taxon>Pucciniaceae</taxon>
        <taxon>Puccinia</taxon>
    </lineage>
</organism>